<protein>
    <submittedName>
        <fullName evidence="2">Uncharacterized protein</fullName>
    </submittedName>
</protein>
<reference evidence="2 3" key="1">
    <citation type="journal article" date="2021" name="BMC Genomics">
        <title>Datura genome reveals duplications of psychoactive alkaloid biosynthetic genes and high mutation rate following tissue culture.</title>
        <authorList>
            <person name="Rajewski A."/>
            <person name="Carter-House D."/>
            <person name="Stajich J."/>
            <person name="Litt A."/>
        </authorList>
    </citation>
    <scope>NUCLEOTIDE SEQUENCE [LARGE SCALE GENOMIC DNA]</scope>
    <source>
        <strain evidence="2">AR-01</strain>
    </source>
</reference>
<dbReference type="EMBL" id="JACEIK010048832">
    <property type="protein sequence ID" value="MCE5167091.1"/>
    <property type="molecule type" value="Genomic_DNA"/>
</dbReference>
<evidence type="ECO:0000313" key="2">
    <source>
        <dbReference type="EMBL" id="MCE5167091.1"/>
    </source>
</evidence>
<accession>A0ABS8Y970</accession>
<keyword evidence="3" id="KW-1185">Reference proteome</keyword>
<evidence type="ECO:0000256" key="1">
    <source>
        <dbReference type="SAM" id="MobiDB-lite"/>
    </source>
</evidence>
<evidence type="ECO:0000313" key="3">
    <source>
        <dbReference type="Proteomes" id="UP000823775"/>
    </source>
</evidence>
<dbReference type="Proteomes" id="UP000823775">
    <property type="component" value="Unassembled WGS sequence"/>
</dbReference>
<feature type="region of interest" description="Disordered" evidence="1">
    <location>
        <begin position="1"/>
        <end position="20"/>
    </location>
</feature>
<comment type="caution">
    <text evidence="2">The sequence shown here is derived from an EMBL/GenBank/DDBJ whole genome shotgun (WGS) entry which is preliminary data.</text>
</comment>
<name>A0ABS8Y970_DATST</name>
<proteinExistence type="predicted"/>
<organism evidence="2 3">
    <name type="scientific">Datura stramonium</name>
    <name type="common">Jimsonweed</name>
    <name type="synonym">Common thornapple</name>
    <dbReference type="NCBI Taxonomy" id="4076"/>
    <lineage>
        <taxon>Eukaryota</taxon>
        <taxon>Viridiplantae</taxon>
        <taxon>Streptophyta</taxon>
        <taxon>Embryophyta</taxon>
        <taxon>Tracheophyta</taxon>
        <taxon>Spermatophyta</taxon>
        <taxon>Magnoliopsida</taxon>
        <taxon>eudicotyledons</taxon>
        <taxon>Gunneridae</taxon>
        <taxon>Pentapetalae</taxon>
        <taxon>asterids</taxon>
        <taxon>lamiids</taxon>
        <taxon>Solanales</taxon>
        <taxon>Solanaceae</taxon>
        <taxon>Solanoideae</taxon>
        <taxon>Datureae</taxon>
        <taxon>Datura</taxon>
    </lineage>
</organism>
<sequence>MVVGKTGARTRTNRGTKEPYVRLPPHMALSRASVVGLGIKPLSMHVFSACTDESFASRVVSNNGACVAGDARP</sequence>
<gene>
    <name evidence="2" type="ORF">HAX54_036694</name>
</gene>